<sequence length="365" mass="40866">MPTFTHRVFNFNAGPAMLPTEVMEEAKSEFLNYKGTGMSVMEMSHRGNVFQNILDESLSDLRELLELPSRYAVVYFPGGATLQFSAIPFNYLKSGDSADFAVTGVWAKKAFEEAKKFYPNVKSIFNGADSQYMELPTITDEILNEGAKYVYITSNNTIYGTRYKSFPKLKKAPLFADMTSELLSRKLPIEDFSVIFAGAQKNIGPSGLTLVIYDKEKLPTLDHPIPNLMNYALMEKNGSLYNTPPTYSIYIAGLVFKYLKRMGGLAVMEAINERKAKKLYDTLDASSLFYAPVPEAFRSAMNVTFRSHNNSLDSKFLTLAEEQGFAGLKGYREAGGFRASIYNAMPEEGVDALISFIKEFERTHG</sequence>
<dbReference type="InterPro" id="IPR022278">
    <property type="entry name" value="Pser_aminoTfrase"/>
</dbReference>
<name>A0A2N0AIK3_9LEPT</name>
<dbReference type="PANTHER" id="PTHR43247">
    <property type="entry name" value="PHOSPHOSERINE AMINOTRANSFERASE"/>
    <property type="match status" value="1"/>
</dbReference>
<comment type="similarity">
    <text evidence="3 12">Belongs to the class-V pyridoxal-phosphate-dependent aminotransferase family. SerC subfamily.</text>
</comment>
<keyword evidence="5 12" id="KW-0028">Amino-acid biosynthesis</keyword>
<gene>
    <name evidence="12" type="primary">serC</name>
    <name evidence="14" type="ORF">CH364_12330</name>
</gene>
<keyword evidence="9 12" id="KW-0718">Serine biosynthesis</keyword>
<comment type="subcellular location">
    <subcellularLocation>
        <location evidence="12">Cytoplasm</location>
    </subcellularLocation>
</comment>
<feature type="binding site" evidence="12">
    <location>
        <position position="106"/>
    </location>
    <ligand>
        <name>pyridoxal 5'-phosphate</name>
        <dbReference type="ChEBI" id="CHEBI:597326"/>
    </ligand>
</feature>
<comment type="caution">
    <text evidence="14">The sequence shown here is derived from an EMBL/GenBank/DDBJ whole genome shotgun (WGS) entry which is preliminary data.</text>
</comment>
<evidence type="ECO:0000313" key="15">
    <source>
        <dbReference type="Proteomes" id="UP000232145"/>
    </source>
</evidence>
<evidence type="ECO:0000256" key="3">
    <source>
        <dbReference type="ARBA" id="ARBA00006904"/>
    </source>
</evidence>
<dbReference type="GO" id="GO:0004648">
    <property type="term" value="F:O-phospho-L-serine:2-oxoglutarate aminotransferase activity"/>
    <property type="evidence" value="ECO:0007669"/>
    <property type="project" value="UniProtKB-UniRule"/>
</dbReference>
<feature type="binding site" evidence="12">
    <location>
        <begin position="80"/>
        <end position="81"/>
    </location>
    <ligand>
        <name>pyridoxal 5'-phosphate</name>
        <dbReference type="ChEBI" id="CHEBI:597326"/>
    </ligand>
</feature>
<comment type="caution">
    <text evidence="12">Lacks conserved residue(s) required for the propagation of feature annotation.</text>
</comment>
<comment type="cofactor">
    <cofactor evidence="12">
        <name>pyridoxal 5'-phosphate</name>
        <dbReference type="ChEBI" id="CHEBI:597326"/>
    </cofactor>
    <text evidence="12">Binds 1 pyridoxal phosphate per subunit.</text>
</comment>
<comment type="catalytic activity">
    <reaction evidence="10 12">
        <text>4-(phosphooxy)-L-threonine + 2-oxoglutarate = (R)-3-hydroxy-2-oxo-4-phosphooxybutanoate + L-glutamate</text>
        <dbReference type="Rhea" id="RHEA:16573"/>
        <dbReference type="ChEBI" id="CHEBI:16810"/>
        <dbReference type="ChEBI" id="CHEBI:29985"/>
        <dbReference type="ChEBI" id="CHEBI:58452"/>
        <dbReference type="ChEBI" id="CHEBI:58538"/>
        <dbReference type="EC" id="2.6.1.52"/>
    </reaction>
</comment>
<dbReference type="UniPathway" id="UPA00135">
    <property type="reaction ID" value="UER00197"/>
</dbReference>
<dbReference type="GO" id="GO:0005737">
    <property type="term" value="C:cytoplasm"/>
    <property type="evidence" value="ECO:0007669"/>
    <property type="project" value="UniProtKB-SubCell"/>
</dbReference>
<reference evidence="14 15" key="1">
    <citation type="submission" date="2017-07" db="EMBL/GenBank/DDBJ databases">
        <title>Leptospira spp. isolated from tropical soils.</title>
        <authorList>
            <person name="Thibeaux R."/>
            <person name="Iraola G."/>
            <person name="Ferres I."/>
            <person name="Bierque E."/>
            <person name="Girault D."/>
            <person name="Soupe-Gilbert M.-E."/>
            <person name="Picardeau M."/>
            <person name="Goarant C."/>
        </authorList>
    </citation>
    <scope>NUCLEOTIDE SEQUENCE [LARGE SCALE GENOMIC DNA]</scope>
    <source>
        <strain evidence="14 15">FH2-B-A1</strain>
    </source>
</reference>
<dbReference type="PANTHER" id="PTHR43247:SF1">
    <property type="entry name" value="PHOSPHOSERINE AMINOTRANSFERASE"/>
    <property type="match status" value="1"/>
</dbReference>
<dbReference type="InterPro" id="IPR000192">
    <property type="entry name" value="Aminotrans_V_dom"/>
</dbReference>
<evidence type="ECO:0000256" key="4">
    <source>
        <dbReference type="ARBA" id="ARBA00022576"/>
    </source>
</evidence>
<feature type="binding site" evidence="12">
    <location>
        <begin position="242"/>
        <end position="243"/>
    </location>
    <ligand>
        <name>pyridoxal 5'-phosphate</name>
        <dbReference type="ChEBI" id="CHEBI:597326"/>
    </ligand>
</feature>
<dbReference type="NCBIfam" id="TIGR01364">
    <property type="entry name" value="serC_1"/>
    <property type="match status" value="1"/>
</dbReference>
<dbReference type="EC" id="2.6.1.52" evidence="12"/>
<keyword evidence="8 12" id="KW-0664">Pyridoxine biosynthesis</keyword>
<keyword evidence="15" id="KW-1185">Reference proteome</keyword>
<feature type="modified residue" description="N6-(pyridoxal phosphate)lysine" evidence="12">
    <location>
        <position position="201"/>
    </location>
</feature>
<comment type="subunit">
    <text evidence="12">Homodimer.</text>
</comment>
<feature type="binding site" evidence="12">
    <location>
        <position position="46"/>
    </location>
    <ligand>
        <name>L-glutamate</name>
        <dbReference type="ChEBI" id="CHEBI:29985"/>
    </ligand>
</feature>
<evidence type="ECO:0000259" key="13">
    <source>
        <dbReference type="Pfam" id="PF00266"/>
    </source>
</evidence>
<evidence type="ECO:0000256" key="5">
    <source>
        <dbReference type="ARBA" id="ARBA00022605"/>
    </source>
</evidence>
<evidence type="ECO:0000256" key="9">
    <source>
        <dbReference type="ARBA" id="ARBA00023299"/>
    </source>
</evidence>
<evidence type="ECO:0000256" key="6">
    <source>
        <dbReference type="ARBA" id="ARBA00022679"/>
    </source>
</evidence>
<evidence type="ECO:0000256" key="12">
    <source>
        <dbReference type="HAMAP-Rule" id="MF_00160"/>
    </source>
</evidence>
<dbReference type="FunFam" id="3.40.640.10:FF:000010">
    <property type="entry name" value="Phosphoserine aminotransferase"/>
    <property type="match status" value="1"/>
</dbReference>
<dbReference type="InterPro" id="IPR015424">
    <property type="entry name" value="PyrdxlP-dep_Trfase"/>
</dbReference>
<dbReference type="Pfam" id="PF00266">
    <property type="entry name" value="Aminotran_5"/>
    <property type="match status" value="1"/>
</dbReference>
<dbReference type="InterPro" id="IPR015421">
    <property type="entry name" value="PyrdxlP-dep_Trfase_major"/>
</dbReference>
<evidence type="ECO:0000256" key="11">
    <source>
        <dbReference type="ARBA" id="ARBA00049007"/>
    </source>
</evidence>
<dbReference type="RefSeq" id="WP_100744599.1">
    <property type="nucleotide sequence ID" value="NZ_NPDW01000002.1"/>
</dbReference>
<feature type="binding site" evidence="12">
    <location>
        <position position="157"/>
    </location>
    <ligand>
        <name>pyridoxal 5'-phosphate</name>
        <dbReference type="ChEBI" id="CHEBI:597326"/>
    </ligand>
</feature>
<keyword evidence="7 12" id="KW-0663">Pyridoxal phosphate</keyword>
<dbReference type="HAMAP" id="MF_00160">
    <property type="entry name" value="SerC_aminotrans_5"/>
    <property type="match status" value="1"/>
</dbReference>
<organism evidence="14 15">
    <name type="scientific">Leptospira harrisiae</name>
    <dbReference type="NCBI Taxonomy" id="2023189"/>
    <lineage>
        <taxon>Bacteria</taxon>
        <taxon>Pseudomonadati</taxon>
        <taxon>Spirochaetota</taxon>
        <taxon>Spirochaetia</taxon>
        <taxon>Leptospirales</taxon>
        <taxon>Leptospiraceae</taxon>
        <taxon>Leptospira</taxon>
    </lineage>
</organism>
<evidence type="ECO:0000256" key="7">
    <source>
        <dbReference type="ARBA" id="ARBA00022898"/>
    </source>
</evidence>
<dbReference type="SUPFAM" id="SSF53383">
    <property type="entry name" value="PLP-dependent transferases"/>
    <property type="match status" value="1"/>
</dbReference>
<proteinExistence type="inferred from homology"/>
<evidence type="ECO:0000256" key="10">
    <source>
        <dbReference type="ARBA" id="ARBA00047630"/>
    </source>
</evidence>
<evidence type="ECO:0000256" key="1">
    <source>
        <dbReference type="ARBA" id="ARBA00004915"/>
    </source>
</evidence>
<keyword evidence="4 12" id="KW-0032">Aminotransferase</keyword>
<dbReference type="Gene3D" id="3.40.640.10">
    <property type="entry name" value="Type I PLP-dependent aspartate aminotransferase-like (Major domain)"/>
    <property type="match status" value="1"/>
</dbReference>
<dbReference type="GO" id="GO:0008615">
    <property type="term" value="P:pyridoxine biosynthetic process"/>
    <property type="evidence" value="ECO:0007669"/>
    <property type="project" value="UniProtKB-UniRule"/>
</dbReference>
<keyword evidence="12" id="KW-0963">Cytoplasm</keyword>
<dbReference type="FunFam" id="3.90.1150.10:FF:000006">
    <property type="entry name" value="Phosphoserine aminotransferase"/>
    <property type="match status" value="1"/>
</dbReference>
<dbReference type="UniPathway" id="UPA00244">
    <property type="reaction ID" value="UER00311"/>
</dbReference>
<dbReference type="InterPro" id="IPR015422">
    <property type="entry name" value="PyrdxlP-dep_Trfase_small"/>
</dbReference>
<dbReference type="NCBIfam" id="NF003764">
    <property type="entry name" value="PRK05355.1"/>
    <property type="match status" value="1"/>
</dbReference>
<dbReference type="GO" id="GO:0006564">
    <property type="term" value="P:L-serine biosynthetic process"/>
    <property type="evidence" value="ECO:0007669"/>
    <property type="project" value="UniProtKB-UniRule"/>
</dbReference>
<comment type="function">
    <text evidence="12">Catalyzes the reversible conversion of 3-phosphohydroxypyruvate to phosphoserine and of 3-hydroxy-2-oxo-4-phosphonooxybutanoate to phosphohydroxythreonine.</text>
</comment>
<feature type="binding site" evidence="12">
    <location>
        <position position="177"/>
    </location>
    <ligand>
        <name>pyridoxal 5'-phosphate</name>
        <dbReference type="ChEBI" id="CHEBI:597326"/>
    </ligand>
</feature>
<evidence type="ECO:0000256" key="8">
    <source>
        <dbReference type="ARBA" id="ARBA00023096"/>
    </source>
</evidence>
<protein>
    <recommendedName>
        <fullName evidence="12">Phosphoserine aminotransferase</fullName>
        <ecNumber evidence="12">2.6.1.52</ecNumber>
    </recommendedName>
    <alternativeName>
        <fullName evidence="12">Phosphohydroxythreonine aminotransferase</fullName>
        <shortName evidence="12">PSAT</shortName>
    </alternativeName>
</protein>
<accession>A0A2N0AIK3</accession>
<feature type="domain" description="Aminotransferase class V" evidence="13">
    <location>
        <begin position="8"/>
        <end position="353"/>
    </location>
</feature>
<dbReference type="OrthoDB" id="9809412at2"/>
<evidence type="ECO:0000256" key="2">
    <source>
        <dbReference type="ARBA" id="ARBA00005099"/>
    </source>
</evidence>
<comment type="pathway">
    <text evidence="2 12">Amino-acid biosynthesis; L-serine biosynthesis; L-serine from 3-phospho-D-glycerate: step 2/3.</text>
</comment>
<keyword evidence="6 12" id="KW-0808">Transferase</keyword>
<dbReference type="EMBL" id="NPDX01000003">
    <property type="protein sequence ID" value="PJZ84125.1"/>
    <property type="molecule type" value="Genomic_DNA"/>
</dbReference>
<dbReference type="Gene3D" id="3.90.1150.10">
    <property type="entry name" value="Aspartate Aminotransferase, domain 1"/>
    <property type="match status" value="1"/>
</dbReference>
<dbReference type="AlphaFoldDB" id="A0A2N0AIK3"/>
<comment type="pathway">
    <text evidence="1 12">Cofactor biosynthesis; pyridoxine 5'-phosphate biosynthesis; pyridoxine 5'-phosphate from D-erythrose 4-phosphate: step 3/5.</text>
</comment>
<dbReference type="GO" id="GO:0030170">
    <property type="term" value="F:pyridoxal phosphate binding"/>
    <property type="evidence" value="ECO:0007669"/>
    <property type="project" value="UniProtKB-UniRule"/>
</dbReference>
<dbReference type="Proteomes" id="UP000232145">
    <property type="component" value="Unassembled WGS sequence"/>
</dbReference>
<comment type="catalytic activity">
    <reaction evidence="11 12">
        <text>O-phospho-L-serine + 2-oxoglutarate = 3-phosphooxypyruvate + L-glutamate</text>
        <dbReference type="Rhea" id="RHEA:14329"/>
        <dbReference type="ChEBI" id="CHEBI:16810"/>
        <dbReference type="ChEBI" id="CHEBI:18110"/>
        <dbReference type="ChEBI" id="CHEBI:29985"/>
        <dbReference type="ChEBI" id="CHEBI:57524"/>
        <dbReference type="EC" id="2.6.1.52"/>
    </reaction>
</comment>
<feature type="binding site" evidence="12">
    <location>
        <position position="200"/>
    </location>
    <ligand>
        <name>pyridoxal 5'-phosphate</name>
        <dbReference type="ChEBI" id="CHEBI:597326"/>
    </ligand>
</feature>
<dbReference type="PIRSF" id="PIRSF000525">
    <property type="entry name" value="SerC"/>
    <property type="match status" value="1"/>
</dbReference>
<evidence type="ECO:0000313" key="14">
    <source>
        <dbReference type="EMBL" id="PJZ84125.1"/>
    </source>
</evidence>